<keyword evidence="3 5" id="KW-1133">Transmembrane helix</keyword>
<dbReference type="Pfam" id="PF02656">
    <property type="entry name" value="DUF202"/>
    <property type="match status" value="1"/>
</dbReference>
<name>A0A4Y8TUK6_9MICC</name>
<comment type="subcellular location">
    <subcellularLocation>
        <location evidence="1">Endomembrane system</location>
        <topology evidence="1">Multi-pass membrane protein</topology>
    </subcellularLocation>
</comment>
<feature type="transmembrane region" description="Helical" evidence="5">
    <location>
        <begin position="45"/>
        <end position="64"/>
    </location>
</feature>
<evidence type="ECO:0000256" key="1">
    <source>
        <dbReference type="ARBA" id="ARBA00004127"/>
    </source>
</evidence>
<evidence type="ECO:0000259" key="6">
    <source>
        <dbReference type="Pfam" id="PF02656"/>
    </source>
</evidence>
<dbReference type="RefSeq" id="WP_134779160.1">
    <property type="nucleotide sequence ID" value="NZ_SPDS01000001.1"/>
</dbReference>
<evidence type="ECO:0000256" key="3">
    <source>
        <dbReference type="ARBA" id="ARBA00022989"/>
    </source>
</evidence>
<dbReference type="AlphaFoldDB" id="A0A4Y8TUK6"/>
<evidence type="ECO:0000256" key="5">
    <source>
        <dbReference type="SAM" id="Phobius"/>
    </source>
</evidence>
<dbReference type="EMBL" id="SPDS01000001">
    <property type="protein sequence ID" value="TFH55856.1"/>
    <property type="molecule type" value="Genomic_DNA"/>
</dbReference>
<dbReference type="GO" id="GO:0012505">
    <property type="term" value="C:endomembrane system"/>
    <property type="evidence" value="ECO:0007669"/>
    <property type="project" value="UniProtKB-SubCell"/>
</dbReference>
<comment type="caution">
    <text evidence="7">The sequence shown here is derived from an EMBL/GenBank/DDBJ whole genome shotgun (WGS) entry which is preliminary data.</text>
</comment>
<protein>
    <submittedName>
        <fullName evidence="7">DUF202 domain-containing protein</fullName>
    </submittedName>
</protein>
<feature type="domain" description="DUF202" evidence="6">
    <location>
        <begin position="11"/>
        <end position="72"/>
    </location>
</feature>
<feature type="transmembrane region" description="Helical" evidence="5">
    <location>
        <begin position="21"/>
        <end position="39"/>
    </location>
</feature>
<accession>A0A4Y8TUK6</accession>
<organism evidence="7 8">
    <name type="scientific">Glutamicibacter arilaitensis</name>
    <dbReference type="NCBI Taxonomy" id="256701"/>
    <lineage>
        <taxon>Bacteria</taxon>
        <taxon>Bacillati</taxon>
        <taxon>Actinomycetota</taxon>
        <taxon>Actinomycetes</taxon>
        <taxon>Micrococcales</taxon>
        <taxon>Micrococcaceae</taxon>
        <taxon>Glutamicibacter</taxon>
    </lineage>
</organism>
<dbReference type="InterPro" id="IPR003807">
    <property type="entry name" value="DUF202"/>
</dbReference>
<gene>
    <name evidence="7" type="ORF">EXY26_01890</name>
</gene>
<feature type="transmembrane region" description="Helical" evidence="5">
    <location>
        <begin position="85"/>
        <end position="107"/>
    </location>
</feature>
<evidence type="ECO:0000256" key="2">
    <source>
        <dbReference type="ARBA" id="ARBA00022692"/>
    </source>
</evidence>
<evidence type="ECO:0000256" key="4">
    <source>
        <dbReference type="ARBA" id="ARBA00023136"/>
    </source>
</evidence>
<keyword evidence="2 5" id="KW-0812">Transmembrane</keyword>
<sequence>MKDEPIEIADAGLQPERTIFAWNRTMVSFLVVSAVFLRWLPHYGIGMILLIAVSSSMALGILLSQRARYRRMALGVKHEKVQADVVAVLMTTLALCALGGYALFLVLGPN</sequence>
<reference evidence="7 8" key="1">
    <citation type="submission" date="2019-03" db="EMBL/GenBank/DDBJ databases">
        <title>Glutamicibacter sp. LJH19 genome.</title>
        <authorList>
            <person name="Sinai Borker S."/>
            <person name="Kumar R."/>
        </authorList>
    </citation>
    <scope>NUCLEOTIDE SEQUENCE [LARGE SCALE GENOMIC DNA]</scope>
    <source>
        <strain evidence="7 8">LJH19</strain>
    </source>
</reference>
<keyword evidence="4 5" id="KW-0472">Membrane</keyword>
<evidence type="ECO:0000313" key="7">
    <source>
        <dbReference type="EMBL" id="TFH55856.1"/>
    </source>
</evidence>
<evidence type="ECO:0000313" key="8">
    <source>
        <dbReference type="Proteomes" id="UP000297638"/>
    </source>
</evidence>
<proteinExistence type="predicted"/>
<dbReference type="Proteomes" id="UP000297638">
    <property type="component" value="Unassembled WGS sequence"/>
</dbReference>